<name>A0A560WGH9_9MICO</name>
<evidence type="ECO:0008006" key="3">
    <source>
        <dbReference type="Google" id="ProtNLM"/>
    </source>
</evidence>
<proteinExistence type="predicted"/>
<gene>
    <name evidence="1" type="ORF">FB557_0326</name>
</gene>
<protein>
    <recommendedName>
        <fullName evidence="3">Ribbon-helix-helix CopG family protein</fullName>
    </recommendedName>
</protein>
<keyword evidence="2" id="KW-1185">Reference proteome</keyword>
<dbReference type="EMBL" id="VIUW01000001">
    <property type="protein sequence ID" value="TWD16789.1"/>
    <property type="molecule type" value="Genomic_DNA"/>
</dbReference>
<accession>A0A560WGH9</accession>
<dbReference type="AlphaFoldDB" id="A0A560WGH9"/>
<dbReference type="RefSeq" id="WP_144855037.1">
    <property type="nucleotide sequence ID" value="NZ_BAAAYT010000006.1"/>
</dbReference>
<evidence type="ECO:0000313" key="1">
    <source>
        <dbReference type="EMBL" id="TWD16789.1"/>
    </source>
</evidence>
<sequence>MKITVELPDALMCNLRERASTEGVPMRDIVLEGLRRELDRRSAPDARVDFVFPTSAASGDGLAPDIDPSRLAEYAW</sequence>
<comment type="caution">
    <text evidence="1">The sequence shown here is derived from an EMBL/GenBank/DDBJ whole genome shotgun (WGS) entry which is preliminary data.</text>
</comment>
<evidence type="ECO:0000313" key="2">
    <source>
        <dbReference type="Proteomes" id="UP000315628"/>
    </source>
</evidence>
<organism evidence="1 2">
    <name type="scientific">Marihabitans asiaticum</name>
    <dbReference type="NCBI Taxonomy" id="415218"/>
    <lineage>
        <taxon>Bacteria</taxon>
        <taxon>Bacillati</taxon>
        <taxon>Actinomycetota</taxon>
        <taxon>Actinomycetes</taxon>
        <taxon>Micrococcales</taxon>
        <taxon>Intrasporangiaceae</taxon>
        <taxon>Marihabitans</taxon>
    </lineage>
</organism>
<reference evidence="1 2" key="1">
    <citation type="submission" date="2019-06" db="EMBL/GenBank/DDBJ databases">
        <title>Sequencing the genomes of 1000 actinobacteria strains.</title>
        <authorList>
            <person name="Klenk H.-P."/>
        </authorList>
    </citation>
    <scope>NUCLEOTIDE SEQUENCE [LARGE SCALE GENOMIC DNA]</scope>
    <source>
        <strain evidence="1 2">DSM 18935</strain>
    </source>
</reference>
<dbReference type="OrthoDB" id="5149464at2"/>
<dbReference type="Proteomes" id="UP000315628">
    <property type="component" value="Unassembled WGS sequence"/>
</dbReference>